<dbReference type="InterPro" id="IPR016156">
    <property type="entry name" value="FAD/NAD-linked_Rdtase_dimer_sf"/>
</dbReference>
<evidence type="ECO:0000259" key="15">
    <source>
        <dbReference type="Pfam" id="PF02852"/>
    </source>
</evidence>
<evidence type="ECO:0000256" key="5">
    <source>
        <dbReference type="ARBA" id="ARBA00022827"/>
    </source>
</evidence>
<feature type="binding site" evidence="12">
    <location>
        <begin position="145"/>
        <end position="147"/>
    </location>
    <ligand>
        <name>FAD</name>
        <dbReference type="ChEBI" id="CHEBI:57692"/>
    </ligand>
</feature>
<dbReference type="PANTHER" id="PTHR22912:SF160">
    <property type="entry name" value="DIHYDROLIPOYL DEHYDROGENASE"/>
    <property type="match status" value="1"/>
</dbReference>
<feature type="active site" description="Proton acceptor" evidence="11">
    <location>
        <position position="445"/>
    </location>
</feature>
<keyword evidence="8" id="KW-1015">Disulfide bond</keyword>
<feature type="binding site" evidence="12">
    <location>
        <position position="272"/>
    </location>
    <ligand>
        <name>NAD(+)</name>
        <dbReference type="ChEBI" id="CHEBI:57540"/>
    </ligand>
</feature>
<evidence type="ECO:0000259" key="16">
    <source>
        <dbReference type="Pfam" id="PF07992"/>
    </source>
</evidence>
<feature type="binding site" evidence="12">
    <location>
        <position position="54"/>
    </location>
    <ligand>
        <name>FAD</name>
        <dbReference type="ChEBI" id="CHEBI:57692"/>
    </ligand>
</feature>
<dbReference type="InterPro" id="IPR050151">
    <property type="entry name" value="Class-I_Pyr_Nuc-Dis_Oxidored"/>
</dbReference>
<keyword evidence="6 14" id="KW-0560">Oxidoreductase</keyword>
<evidence type="ECO:0000256" key="4">
    <source>
        <dbReference type="ARBA" id="ARBA00022630"/>
    </source>
</evidence>
<dbReference type="InterPro" id="IPR036188">
    <property type="entry name" value="FAD/NAD-bd_sf"/>
</dbReference>
<dbReference type="InterPro" id="IPR004099">
    <property type="entry name" value="Pyr_nucl-diS_OxRdtase_dimer"/>
</dbReference>
<dbReference type="STRING" id="1005090.BAKON_208"/>
<keyword evidence="7 12" id="KW-0520">NAD</keyword>
<keyword evidence="5 12" id="KW-0274">FAD</keyword>
<dbReference type="NCBIfam" id="TIGR01350">
    <property type="entry name" value="lipoamide_DH"/>
    <property type="match status" value="1"/>
</dbReference>
<evidence type="ECO:0000256" key="12">
    <source>
        <dbReference type="PIRSR" id="PIRSR000350-3"/>
    </source>
</evidence>
<feature type="disulfide bond" description="Redox-active" evidence="13">
    <location>
        <begin position="45"/>
        <end position="50"/>
    </location>
</feature>
<organism evidence="17 18">
    <name type="scientific">Buchnera aphidicola str. Ak</name>
    <name type="common">Acyrthosiphon kondoi</name>
    <dbReference type="NCBI Taxonomy" id="1005090"/>
    <lineage>
        <taxon>Bacteria</taxon>
        <taxon>Pseudomonadati</taxon>
        <taxon>Pseudomonadota</taxon>
        <taxon>Gammaproteobacteria</taxon>
        <taxon>Enterobacterales</taxon>
        <taxon>Erwiniaceae</taxon>
        <taxon>Buchnera</taxon>
    </lineage>
</organism>
<feature type="domain" description="FAD/NAD(P)-binding" evidence="16">
    <location>
        <begin position="8"/>
        <end position="328"/>
    </location>
</feature>
<dbReference type="SUPFAM" id="SSF51905">
    <property type="entry name" value="FAD/NAD(P)-binding domain"/>
    <property type="match status" value="1"/>
</dbReference>
<evidence type="ECO:0000256" key="2">
    <source>
        <dbReference type="ARBA" id="ARBA00012608"/>
    </source>
</evidence>
<dbReference type="InterPro" id="IPR001100">
    <property type="entry name" value="Pyr_nuc-diS_OxRdtase"/>
</dbReference>
<dbReference type="eggNOG" id="COG1249">
    <property type="taxonomic scope" value="Bacteria"/>
</dbReference>
<protein>
    <recommendedName>
        <fullName evidence="3 14">Dihydrolipoyl dehydrogenase</fullName>
        <ecNumber evidence="2 14">1.8.1.4</ecNumber>
    </recommendedName>
</protein>
<dbReference type="InterPro" id="IPR023753">
    <property type="entry name" value="FAD/NAD-binding_dom"/>
</dbReference>
<dbReference type="PRINTS" id="PR00368">
    <property type="entry name" value="FADPNR"/>
</dbReference>
<dbReference type="OrthoDB" id="9800167at2"/>
<evidence type="ECO:0000256" key="9">
    <source>
        <dbReference type="ARBA" id="ARBA00023284"/>
    </source>
</evidence>
<evidence type="ECO:0000256" key="10">
    <source>
        <dbReference type="ARBA" id="ARBA00049187"/>
    </source>
</evidence>
<evidence type="ECO:0000256" key="6">
    <source>
        <dbReference type="ARBA" id="ARBA00023002"/>
    </source>
</evidence>
<evidence type="ECO:0000256" key="13">
    <source>
        <dbReference type="PIRSR" id="PIRSR000350-4"/>
    </source>
</evidence>
<dbReference type="FunFam" id="3.30.390.30:FF:000001">
    <property type="entry name" value="Dihydrolipoyl dehydrogenase"/>
    <property type="match status" value="1"/>
</dbReference>
<dbReference type="PIRSF" id="PIRSF000350">
    <property type="entry name" value="Mercury_reductase_MerA"/>
    <property type="match status" value="1"/>
</dbReference>
<evidence type="ECO:0000256" key="1">
    <source>
        <dbReference type="ARBA" id="ARBA00007532"/>
    </source>
</evidence>
<keyword evidence="9 14" id="KW-0676">Redox-active center</keyword>
<feature type="binding site" evidence="12">
    <location>
        <position position="313"/>
    </location>
    <ligand>
        <name>FAD</name>
        <dbReference type="ChEBI" id="CHEBI:57692"/>
    </ligand>
</feature>
<evidence type="ECO:0000313" key="18">
    <source>
        <dbReference type="Proteomes" id="UP000001269"/>
    </source>
</evidence>
<keyword evidence="4 14" id="KW-0285">Flavoprotein</keyword>
<dbReference type="Gene3D" id="3.30.390.30">
    <property type="match status" value="1"/>
</dbReference>
<feature type="binding site" evidence="12">
    <location>
        <begin position="182"/>
        <end position="189"/>
    </location>
    <ligand>
        <name>NAD(+)</name>
        <dbReference type="ChEBI" id="CHEBI:57540"/>
    </ligand>
</feature>
<dbReference type="EMBL" id="CP002645">
    <property type="protein sequence ID" value="AEO08565.1"/>
    <property type="molecule type" value="Genomic_DNA"/>
</dbReference>
<keyword evidence="12" id="KW-0547">Nucleotide-binding</keyword>
<dbReference type="Pfam" id="PF02852">
    <property type="entry name" value="Pyr_redox_dim"/>
    <property type="match status" value="1"/>
</dbReference>
<proteinExistence type="inferred from homology"/>
<comment type="miscellaneous">
    <text evidence="14">The active site is a redox-active disulfide bond.</text>
</comment>
<dbReference type="SUPFAM" id="SSF55424">
    <property type="entry name" value="FAD/NAD-linked reductases, dimerisation (C-terminal) domain"/>
    <property type="match status" value="1"/>
</dbReference>
<reference evidence="17 18" key="1">
    <citation type="journal article" date="2011" name="PLoS Genet.">
        <title>Sequence conservation and functional constraint on intergenic spacers in reduced genomes of the obligate symbiont buchnera.</title>
        <authorList>
            <person name="Degnan P.H."/>
            <person name="Ochman H."/>
            <person name="Moran N.A."/>
        </authorList>
    </citation>
    <scope>NUCLEOTIDE SEQUENCE [LARGE SCALE GENOMIC DNA]</scope>
    <source>
        <strain evidence="17 18">Ak</strain>
    </source>
</reference>
<dbReference type="Proteomes" id="UP000001269">
    <property type="component" value="Chromosome"/>
</dbReference>
<name>G2LMS7_9GAMM</name>
<dbReference type="KEGG" id="bak:BAKON_208"/>
<dbReference type="InterPro" id="IPR006258">
    <property type="entry name" value="Lipoamide_DH"/>
</dbReference>
<dbReference type="Pfam" id="PF07992">
    <property type="entry name" value="Pyr_redox_2"/>
    <property type="match status" value="1"/>
</dbReference>
<dbReference type="GO" id="GO:0004148">
    <property type="term" value="F:dihydrolipoyl dehydrogenase (NADH) activity"/>
    <property type="evidence" value="ECO:0007669"/>
    <property type="project" value="UniProtKB-EC"/>
</dbReference>
<dbReference type="GO" id="GO:0006103">
    <property type="term" value="P:2-oxoglutarate metabolic process"/>
    <property type="evidence" value="ECO:0007669"/>
    <property type="project" value="TreeGrafter"/>
</dbReference>
<evidence type="ECO:0000313" key="17">
    <source>
        <dbReference type="EMBL" id="AEO08565.1"/>
    </source>
</evidence>
<dbReference type="RefSeq" id="WP_014499365.1">
    <property type="nucleotide sequence ID" value="NC_017256.1"/>
</dbReference>
<accession>G2LMS7</accession>
<dbReference type="Gene3D" id="3.50.50.60">
    <property type="entry name" value="FAD/NAD(P)-binding domain"/>
    <property type="match status" value="2"/>
</dbReference>
<dbReference type="PATRIC" id="fig|1005090.4.peg.203"/>
<comment type="similarity">
    <text evidence="1 14">Belongs to the class-I pyridine nucleotide-disulfide oxidoreductase family.</text>
</comment>
<evidence type="ECO:0000256" key="8">
    <source>
        <dbReference type="ARBA" id="ARBA00023157"/>
    </source>
</evidence>
<dbReference type="GO" id="GO:0006979">
    <property type="term" value="P:response to oxidative stress"/>
    <property type="evidence" value="ECO:0007669"/>
    <property type="project" value="UniProtKB-ARBA"/>
</dbReference>
<gene>
    <name evidence="17" type="primary">lpdA</name>
    <name evidence="17" type="ORF">BAKON_208</name>
</gene>
<dbReference type="PROSITE" id="PS00076">
    <property type="entry name" value="PYRIDINE_REDOX_1"/>
    <property type="match status" value="1"/>
</dbReference>
<evidence type="ECO:0000256" key="11">
    <source>
        <dbReference type="PIRSR" id="PIRSR000350-2"/>
    </source>
</evidence>
<dbReference type="PANTHER" id="PTHR22912">
    <property type="entry name" value="DISULFIDE OXIDOREDUCTASE"/>
    <property type="match status" value="1"/>
</dbReference>
<evidence type="ECO:0000256" key="14">
    <source>
        <dbReference type="RuleBase" id="RU003692"/>
    </source>
</evidence>
<comment type="cofactor">
    <cofactor evidence="12 14">
        <name>FAD</name>
        <dbReference type="ChEBI" id="CHEBI:57692"/>
    </cofactor>
    <text evidence="12 14">Binds 1 FAD per subunit.</text>
</comment>
<dbReference type="AlphaFoldDB" id="G2LMS7"/>
<sequence length="473" mass="51853">MHQKIYAQVVIIGSGPSGYSAAFRCADLGLDTVLIERYNKIGGVCLNVGCIPSKTLLHIAKVIKEAKELCKTGVSFSEPVIDIKKIKDWKENVINKLTSGLSSMRKKRKIRIFQGNAIFNTDKSLFVTSKEEKLTVFFDNAIIATGSKPIKIPSIPNDDMRVWDSTDALSLKKIPNRFLIIGSGIIGLEMATIYSALGSKVDVIDRFNHFLPSVDKDIADTYIRSINQRFNLMLNTHADKVELKETGLTVDIMQDDIIKKNVFYDTVLVAIGRTPNIDTLGLDNIGLKINNFGFIAVDKQLKTNIPHIYAIGDVVGAPMLAHKGVHEGHVAAEVISGKQHYFEPKVIPSIAYTEPEIAWVGLNEKQAKKENINYGISIFPWNASGRAIASNSSIGMTKLIFNKKNNKIIGGSIVGTNAGELIGEVGLAIEMGCDAEDIALTIHAHPTLHESIGLCAEIFQGTATDVLNYKFNK</sequence>
<dbReference type="PRINTS" id="PR00411">
    <property type="entry name" value="PNDRDTASEI"/>
</dbReference>
<dbReference type="EC" id="1.8.1.4" evidence="2 14"/>
<comment type="catalytic activity">
    <reaction evidence="10 14">
        <text>N(6)-[(R)-dihydrolipoyl]-L-lysyl-[protein] + NAD(+) = N(6)-[(R)-lipoyl]-L-lysyl-[protein] + NADH + H(+)</text>
        <dbReference type="Rhea" id="RHEA:15045"/>
        <dbReference type="Rhea" id="RHEA-COMP:10474"/>
        <dbReference type="Rhea" id="RHEA-COMP:10475"/>
        <dbReference type="ChEBI" id="CHEBI:15378"/>
        <dbReference type="ChEBI" id="CHEBI:57540"/>
        <dbReference type="ChEBI" id="CHEBI:57945"/>
        <dbReference type="ChEBI" id="CHEBI:83099"/>
        <dbReference type="ChEBI" id="CHEBI:83100"/>
        <dbReference type="EC" id="1.8.1.4"/>
    </reaction>
</comment>
<feature type="domain" description="Pyridine nucleotide-disulphide oxidoreductase dimerisation" evidence="15">
    <location>
        <begin position="347"/>
        <end position="452"/>
    </location>
</feature>
<evidence type="ECO:0000256" key="3">
    <source>
        <dbReference type="ARBA" id="ARBA00016961"/>
    </source>
</evidence>
<dbReference type="GO" id="GO:0050660">
    <property type="term" value="F:flavin adenine dinucleotide binding"/>
    <property type="evidence" value="ECO:0007669"/>
    <property type="project" value="InterPro"/>
</dbReference>
<feature type="binding site" evidence="12">
    <location>
        <begin position="319"/>
        <end position="322"/>
    </location>
    <ligand>
        <name>FAD</name>
        <dbReference type="ChEBI" id="CHEBI:57692"/>
    </ligand>
</feature>
<dbReference type="InterPro" id="IPR012999">
    <property type="entry name" value="Pyr_OxRdtase_I_AS"/>
</dbReference>
<dbReference type="HOGENOM" id="CLU_016755_0_3_6"/>
<evidence type="ECO:0000256" key="7">
    <source>
        <dbReference type="ARBA" id="ARBA00023027"/>
    </source>
</evidence>